<keyword evidence="2" id="KW-1185">Reference proteome</keyword>
<sequence>MVLVADYVMQYLLRLPTNSSDVTVGYVETIAVCSTISADLTLVAAVLLIRVVRQITECLLIPSVASNVSLGGRPRSVAANSLCYPSVHYGSRAVSGINHRPCGWP</sequence>
<reference evidence="1 2" key="1">
    <citation type="submission" date="2016-01" db="EMBL/GenBank/DDBJ databases">
        <title>Amycolatopsis coloradensis genome sequencing and assembly.</title>
        <authorList>
            <person name="Mayilraj S."/>
        </authorList>
    </citation>
    <scope>NUCLEOTIDE SEQUENCE [LARGE SCALE GENOMIC DNA]</scope>
    <source>
        <strain evidence="1 2">DSM 44225</strain>
    </source>
</reference>
<evidence type="ECO:0000313" key="1">
    <source>
        <dbReference type="EMBL" id="OLZ45047.1"/>
    </source>
</evidence>
<comment type="caution">
    <text evidence="1">The sequence shown here is derived from an EMBL/GenBank/DDBJ whole genome shotgun (WGS) entry which is preliminary data.</text>
</comment>
<evidence type="ECO:0000313" key="2">
    <source>
        <dbReference type="Proteomes" id="UP000187486"/>
    </source>
</evidence>
<dbReference type="EMBL" id="MQUQ01000021">
    <property type="protein sequence ID" value="OLZ45047.1"/>
    <property type="molecule type" value="Genomic_DNA"/>
</dbReference>
<name>A0A1R0KH95_9PSEU</name>
<dbReference type="Proteomes" id="UP000187486">
    <property type="component" value="Unassembled WGS sequence"/>
</dbReference>
<dbReference type="AlphaFoldDB" id="A0A1R0KH95"/>
<protein>
    <submittedName>
        <fullName evidence="1">Uncharacterized protein</fullName>
    </submittedName>
</protein>
<accession>A0A1R0KH95</accession>
<proteinExistence type="predicted"/>
<gene>
    <name evidence="1" type="ORF">BS329_35455</name>
</gene>
<organism evidence="1 2">
    <name type="scientific">Amycolatopsis coloradensis</name>
    <dbReference type="NCBI Taxonomy" id="76021"/>
    <lineage>
        <taxon>Bacteria</taxon>
        <taxon>Bacillati</taxon>
        <taxon>Actinomycetota</taxon>
        <taxon>Actinomycetes</taxon>
        <taxon>Pseudonocardiales</taxon>
        <taxon>Pseudonocardiaceae</taxon>
        <taxon>Amycolatopsis</taxon>
    </lineage>
</organism>